<accession>A0ABR7D0G1</accession>
<organism evidence="17 18">
    <name type="scientific">Butyricimonas hominis</name>
    <dbReference type="NCBI Taxonomy" id="2763032"/>
    <lineage>
        <taxon>Bacteria</taxon>
        <taxon>Pseudomonadati</taxon>
        <taxon>Bacteroidota</taxon>
        <taxon>Bacteroidia</taxon>
        <taxon>Bacteroidales</taxon>
        <taxon>Odoribacteraceae</taxon>
        <taxon>Butyricimonas</taxon>
    </lineage>
</organism>
<evidence type="ECO:0000259" key="15">
    <source>
        <dbReference type="Pfam" id="PF17786"/>
    </source>
</evidence>
<evidence type="ECO:0000256" key="4">
    <source>
        <dbReference type="ARBA" id="ARBA00011738"/>
    </source>
</evidence>
<dbReference type="Pfam" id="PF17753">
    <property type="entry name" value="Ig_mannosidase"/>
    <property type="match status" value="1"/>
</dbReference>
<dbReference type="Proteomes" id="UP000646484">
    <property type="component" value="Unassembled WGS sequence"/>
</dbReference>
<name>A0ABR7D0G1_9BACT</name>
<reference evidence="17 18" key="1">
    <citation type="submission" date="2020-08" db="EMBL/GenBank/DDBJ databases">
        <title>Genome public.</title>
        <authorList>
            <person name="Liu C."/>
            <person name="Sun Q."/>
        </authorList>
    </citation>
    <scope>NUCLEOTIDE SEQUENCE [LARGE SCALE GENOMIC DNA]</scope>
    <source>
        <strain evidence="17 18">NSJ-56</strain>
    </source>
</reference>
<evidence type="ECO:0000313" key="17">
    <source>
        <dbReference type="EMBL" id="MBC5621040.1"/>
    </source>
</evidence>
<dbReference type="InterPro" id="IPR008979">
    <property type="entry name" value="Galactose-bd-like_sf"/>
</dbReference>
<evidence type="ECO:0000259" key="14">
    <source>
        <dbReference type="Pfam" id="PF17753"/>
    </source>
</evidence>
<feature type="domain" description="Beta-mannosidase-like galactose-binding" evidence="16">
    <location>
        <begin position="34"/>
        <end position="211"/>
    </location>
</feature>
<dbReference type="SUPFAM" id="SSF49303">
    <property type="entry name" value="beta-Galactosidase/glucuronidase domain"/>
    <property type="match status" value="3"/>
</dbReference>
<comment type="pathway">
    <text evidence="3">Glycan metabolism; N-glycan degradation.</text>
</comment>
<comment type="caution">
    <text evidence="17">The sequence shown here is derived from an EMBL/GenBank/DDBJ whole genome shotgun (WGS) entry which is preliminary data.</text>
</comment>
<dbReference type="EC" id="3.2.1.25" evidence="5"/>
<evidence type="ECO:0000256" key="5">
    <source>
        <dbReference type="ARBA" id="ARBA00012754"/>
    </source>
</evidence>
<gene>
    <name evidence="17" type="ORF">H8S64_08015</name>
</gene>
<feature type="domain" description="Glycoside hydrolase family 2 immunoglobulin-like beta-sandwich" evidence="13">
    <location>
        <begin position="222"/>
        <end position="325"/>
    </location>
</feature>
<evidence type="ECO:0000256" key="9">
    <source>
        <dbReference type="ARBA" id="ARBA00023295"/>
    </source>
</evidence>
<dbReference type="InterPro" id="IPR041625">
    <property type="entry name" value="Beta-mannosidase_Ig"/>
</dbReference>
<protein>
    <recommendedName>
        <fullName evidence="11">Beta-mannosidase B</fullName>
        <ecNumber evidence="5">3.2.1.25</ecNumber>
    </recommendedName>
    <alternativeName>
        <fullName evidence="12">Mannanase B</fullName>
    </alternativeName>
</protein>
<keyword evidence="8" id="KW-0325">Glycoprotein</keyword>
<comment type="subunit">
    <text evidence="4">Homodimer.</text>
</comment>
<dbReference type="InterPro" id="IPR041447">
    <property type="entry name" value="Mannosidase_ig"/>
</dbReference>
<sequence>MNKILWFAFFCCSIGGILGCSSEKEIRTEVSSGWQFRQKDSGDWLPATVPGTVHTDLLANGRIEDPFYRMNELGLQWIDKKDWEYRTEFSVDDELIGKKNQYLVFQGLDTYADVYLNGECIGSVDNMFRTWKFDVSGKLKVGDNELRVVLASPTARGLEEMKRYGLRLPADNDQSERGGMGQDRVSVYTRKAPYHYGWDWGPRLVTSGIWRPVIIEAWSGMKVEDVYIKQTEVTRELATLSADIRVKADVGQEVEIEITSDGKVLASGKKSLERGENNVSVPFEVESPRLWWSNGLGEQNLYSFKVRVTGVEGVIAEKEVTTGLRSLKLVRKKDQGGESFGFELNGVPVFAKGANIIPNDVFLPRANREVYEKMVFDAANANMNMLRVWGGGIYEDNVFFELCDKYGIMVWHDFMFACAMYPGNKEFLDNVREEAIDNVVRMRNHPCIALWCGNNENALAWRHGSPGGWGWKQQFTKEQQDTVFKAYYDVFHDLLPRVVSEYMPGCDYWPSSPMAGPEPTQHGLDGTTSGDQHYWGVWHGFRPLESYDEVTTRFCSEYGFQSFPEMSTIRTYALPEDYDINSEVMKSHQRSYIGNGRISDYMKMYYRVPTDFEQFIYMTHVLQGLSTKMAIEAHRRNRPYCMGSLVWQLNDCWPVASWSTTDYYHKWKAAHYVMRDCFKEIIVAPKWQNDSMLVYVVSDRLQPVEAELSVDVMDFSGKIIYSEKSNVEIPANTSTVLTGMKRSFLLRGASGKDVFAVVRLTAGGKNVDEKNVYFEYHKDLNLPQEPELSILAREEGKQKYILVTADKLACNVLFVLPDSTAFFSDNYIDILPGQTYKINVKTDIPLAEIERRIQYRYLR</sequence>
<evidence type="ECO:0000256" key="12">
    <source>
        <dbReference type="ARBA" id="ARBA00041614"/>
    </source>
</evidence>
<evidence type="ECO:0000259" key="16">
    <source>
        <dbReference type="Pfam" id="PF22666"/>
    </source>
</evidence>
<dbReference type="InterPro" id="IPR050887">
    <property type="entry name" value="Beta-mannosidase_GH2"/>
</dbReference>
<dbReference type="InterPro" id="IPR036156">
    <property type="entry name" value="Beta-gal/glucu_dom_sf"/>
</dbReference>
<evidence type="ECO:0000313" key="18">
    <source>
        <dbReference type="Proteomes" id="UP000646484"/>
    </source>
</evidence>
<evidence type="ECO:0000259" key="13">
    <source>
        <dbReference type="Pfam" id="PF00703"/>
    </source>
</evidence>
<evidence type="ECO:0000256" key="8">
    <source>
        <dbReference type="ARBA" id="ARBA00023180"/>
    </source>
</evidence>
<evidence type="ECO:0000256" key="1">
    <source>
        <dbReference type="ARBA" id="ARBA00000829"/>
    </source>
</evidence>
<dbReference type="InterPro" id="IPR006102">
    <property type="entry name" value="Ig-like_GH2"/>
</dbReference>
<dbReference type="PANTHER" id="PTHR43730:SF1">
    <property type="entry name" value="BETA-MANNOSIDASE"/>
    <property type="match status" value="1"/>
</dbReference>
<dbReference type="Gene3D" id="3.20.20.80">
    <property type="entry name" value="Glycosidases"/>
    <property type="match status" value="1"/>
</dbReference>
<comment type="similarity">
    <text evidence="10">Belongs to the glycosyl hydrolase 2 family. Beta-mannosidase B subfamily.</text>
</comment>
<dbReference type="RefSeq" id="WP_186975669.1">
    <property type="nucleotide sequence ID" value="NZ_JACOOH010000003.1"/>
</dbReference>
<dbReference type="InterPro" id="IPR017853">
    <property type="entry name" value="GH"/>
</dbReference>
<keyword evidence="9" id="KW-0326">Glycosidase</keyword>
<evidence type="ECO:0000256" key="10">
    <source>
        <dbReference type="ARBA" id="ARBA00038429"/>
    </source>
</evidence>
<dbReference type="SUPFAM" id="SSF51445">
    <property type="entry name" value="(Trans)glycosidases"/>
    <property type="match status" value="1"/>
</dbReference>
<feature type="domain" description="Beta-mannosidase Ig-fold" evidence="14">
    <location>
        <begin position="784"/>
        <end position="856"/>
    </location>
</feature>
<dbReference type="Pfam" id="PF22666">
    <property type="entry name" value="Glyco_hydro_2_N2"/>
    <property type="match status" value="1"/>
</dbReference>
<dbReference type="InterPro" id="IPR054593">
    <property type="entry name" value="Beta-mannosidase-like_N2"/>
</dbReference>
<dbReference type="PROSITE" id="PS51257">
    <property type="entry name" value="PROKAR_LIPOPROTEIN"/>
    <property type="match status" value="1"/>
</dbReference>
<evidence type="ECO:0000256" key="2">
    <source>
        <dbReference type="ARBA" id="ARBA00004613"/>
    </source>
</evidence>
<dbReference type="Gene3D" id="2.60.120.260">
    <property type="entry name" value="Galactose-binding domain-like"/>
    <property type="match status" value="1"/>
</dbReference>
<evidence type="ECO:0000256" key="3">
    <source>
        <dbReference type="ARBA" id="ARBA00004740"/>
    </source>
</evidence>
<feature type="domain" description="Mannosidase Ig/CBM-like" evidence="15">
    <location>
        <begin position="692"/>
        <end position="779"/>
    </location>
</feature>
<evidence type="ECO:0000256" key="11">
    <source>
        <dbReference type="ARBA" id="ARBA00041069"/>
    </source>
</evidence>
<dbReference type="Gene3D" id="2.60.40.10">
    <property type="entry name" value="Immunoglobulins"/>
    <property type="match status" value="3"/>
</dbReference>
<dbReference type="EMBL" id="JACOOH010000003">
    <property type="protein sequence ID" value="MBC5621040.1"/>
    <property type="molecule type" value="Genomic_DNA"/>
</dbReference>
<comment type="subcellular location">
    <subcellularLocation>
        <location evidence="2">Secreted</location>
    </subcellularLocation>
</comment>
<proteinExistence type="inferred from homology"/>
<dbReference type="Pfam" id="PF00703">
    <property type="entry name" value="Glyco_hydro_2"/>
    <property type="match status" value="1"/>
</dbReference>
<evidence type="ECO:0000256" key="6">
    <source>
        <dbReference type="ARBA" id="ARBA00022525"/>
    </source>
</evidence>
<keyword evidence="7 17" id="KW-0378">Hydrolase</keyword>
<evidence type="ECO:0000256" key="7">
    <source>
        <dbReference type="ARBA" id="ARBA00022801"/>
    </source>
</evidence>
<dbReference type="PANTHER" id="PTHR43730">
    <property type="entry name" value="BETA-MANNOSIDASE"/>
    <property type="match status" value="1"/>
</dbReference>
<keyword evidence="18" id="KW-1185">Reference proteome</keyword>
<keyword evidence="6" id="KW-0964">Secreted</keyword>
<dbReference type="GO" id="GO:0016787">
    <property type="term" value="F:hydrolase activity"/>
    <property type="evidence" value="ECO:0007669"/>
    <property type="project" value="UniProtKB-KW"/>
</dbReference>
<comment type="catalytic activity">
    <reaction evidence="1">
        <text>Hydrolysis of terminal, non-reducing beta-D-mannose residues in beta-D-mannosides.</text>
        <dbReference type="EC" id="3.2.1.25"/>
    </reaction>
</comment>
<dbReference type="SUPFAM" id="SSF49785">
    <property type="entry name" value="Galactose-binding domain-like"/>
    <property type="match status" value="1"/>
</dbReference>
<dbReference type="InterPro" id="IPR013783">
    <property type="entry name" value="Ig-like_fold"/>
</dbReference>
<dbReference type="Pfam" id="PF17786">
    <property type="entry name" value="Mannosidase_ig"/>
    <property type="match status" value="1"/>
</dbReference>